<name>A0ABU1LCJ2_9FLAO</name>
<protein>
    <submittedName>
        <fullName evidence="1">Uncharacterized protein</fullName>
    </submittedName>
</protein>
<accession>A0ABU1LCJ2</accession>
<dbReference type="RefSeq" id="WP_147296995.1">
    <property type="nucleotide sequence ID" value="NZ_JAVDQS010000002.1"/>
</dbReference>
<gene>
    <name evidence="1" type="ORF">J2781_001230</name>
</gene>
<proteinExistence type="predicted"/>
<evidence type="ECO:0000313" key="2">
    <source>
        <dbReference type="Proteomes" id="UP001184853"/>
    </source>
</evidence>
<keyword evidence="2" id="KW-1185">Reference proteome</keyword>
<sequence length="121" mass="14377">MLIFSCKKEETYVGGYYWIYTYGLPDMDRIEAAEGISEKWKIKYHAIGGCLVDDKLIKTVEAKNRKTYAAIEKRYGKGWKEKYNKDSEDFMMKKVDVMDVLITNKLFRNELKKYYIKIDDV</sequence>
<reference evidence="1 2" key="1">
    <citation type="submission" date="2023-07" db="EMBL/GenBank/DDBJ databases">
        <title>Sorghum-associated microbial communities from plants grown in Nebraska, USA.</title>
        <authorList>
            <person name="Schachtman D."/>
        </authorList>
    </citation>
    <scope>NUCLEOTIDE SEQUENCE [LARGE SCALE GENOMIC DNA]</scope>
    <source>
        <strain evidence="1 2">DS1709</strain>
    </source>
</reference>
<organism evidence="1 2">
    <name type="scientific">Chryseobacterium geocarposphaerae</name>
    <dbReference type="NCBI Taxonomy" id="1416776"/>
    <lineage>
        <taxon>Bacteria</taxon>
        <taxon>Pseudomonadati</taxon>
        <taxon>Bacteroidota</taxon>
        <taxon>Flavobacteriia</taxon>
        <taxon>Flavobacteriales</taxon>
        <taxon>Weeksellaceae</taxon>
        <taxon>Chryseobacterium group</taxon>
        <taxon>Chryseobacterium</taxon>
    </lineage>
</organism>
<evidence type="ECO:0000313" key="1">
    <source>
        <dbReference type="EMBL" id="MDR6404315.1"/>
    </source>
</evidence>
<dbReference type="EMBL" id="JAVDQS010000002">
    <property type="protein sequence ID" value="MDR6404315.1"/>
    <property type="molecule type" value="Genomic_DNA"/>
</dbReference>
<dbReference type="Proteomes" id="UP001184853">
    <property type="component" value="Unassembled WGS sequence"/>
</dbReference>
<comment type="caution">
    <text evidence="1">The sequence shown here is derived from an EMBL/GenBank/DDBJ whole genome shotgun (WGS) entry which is preliminary data.</text>
</comment>